<dbReference type="GO" id="GO:0003689">
    <property type="term" value="F:DNA clamp loader activity"/>
    <property type="evidence" value="ECO:0007669"/>
    <property type="project" value="TreeGrafter"/>
</dbReference>
<evidence type="ECO:0000259" key="7">
    <source>
        <dbReference type="SMART" id="SM00382"/>
    </source>
</evidence>
<keyword evidence="3" id="KW-0235">DNA replication</keyword>
<dbReference type="Proteomes" id="UP000750197">
    <property type="component" value="Unassembled WGS sequence"/>
</dbReference>
<dbReference type="Proteomes" id="UP000716004">
    <property type="component" value="Unassembled WGS sequence"/>
</dbReference>
<dbReference type="FunFam" id="1.20.272.10:FF:000029">
    <property type="entry name" value="Replication factor C small subunit"/>
    <property type="match status" value="1"/>
</dbReference>
<dbReference type="Gene3D" id="1.20.272.10">
    <property type="match status" value="1"/>
</dbReference>
<dbReference type="PANTHER" id="PTHR11669:SF20">
    <property type="entry name" value="REPLICATION FACTOR C SUBUNIT 4"/>
    <property type="match status" value="1"/>
</dbReference>
<dbReference type="Pfam" id="PF00004">
    <property type="entry name" value="AAA"/>
    <property type="match status" value="1"/>
</dbReference>
<evidence type="ECO:0000256" key="1">
    <source>
        <dbReference type="ARBA" id="ARBA00009668"/>
    </source>
</evidence>
<dbReference type="SUPFAM" id="SSF48019">
    <property type="entry name" value="post-AAA+ oligomerization domain-like"/>
    <property type="match status" value="1"/>
</dbReference>
<proteinExistence type="inferred from homology"/>
<comment type="caution">
    <text evidence="9">The sequence shown here is derived from an EMBL/GenBank/DDBJ whole genome shotgun (WGS) entry which is preliminary data.</text>
</comment>
<dbReference type="InterPro" id="IPR027417">
    <property type="entry name" value="P-loop_NTPase"/>
</dbReference>
<evidence type="ECO:0000256" key="2">
    <source>
        <dbReference type="ARBA" id="ARBA00014164"/>
    </source>
</evidence>
<dbReference type="EMBL" id="JAHEAC010000054">
    <property type="protein sequence ID" value="MBX8644336.1"/>
    <property type="molecule type" value="Genomic_DNA"/>
</dbReference>
<dbReference type="InterPro" id="IPR008921">
    <property type="entry name" value="DNA_pol3_clamp-load_cplx_C"/>
</dbReference>
<organism evidence="9 10">
    <name type="scientific">Candidatus Sysuiplasma superficiale</name>
    <dbReference type="NCBI Taxonomy" id="2823368"/>
    <lineage>
        <taxon>Archaea</taxon>
        <taxon>Methanobacteriati</taxon>
        <taxon>Thermoplasmatota</taxon>
        <taxon>Thermoplasmata</taxon>
        <taxon>Candidatus Sysuiplasmatales</taxon>
        <taxon>Candidatus Sysuiplasmataceae</taxon>
        <taxon>Candidatus Sysuiplasma</taxon>
    </lineage>
</organism>
<comment type="similarity">
    <text evidence="1">Belongs to the activator 1 small subunits family. RfcS subfamily.</text>
</comment>
<name>A0A8J8CGG9_9ARCH</name>
<dbReference type="Gene3D" id="3.40.50.300">
    <property type="entry name" value="P-loop containing nucleotide triphosphate hydrolases"/>
    <property type="match status" value="1"/>
</dbReference>
<reference evidence="9" key="1">
    <citation type="submission" date="2021-05" db="EMBL/GenBank/DDBJ databases">
        <title>Genomic insights into ecological role and evolution of a novel Thermoplasmata order Candidatus Sysuiplasmatales.</title>
        <authorList>
            <person name="Yuan Y."/>
        </authorList>
    </citation>
    <scope>NUCLEOTIDE SEQUENCE</scope>
    <source>
        <strain evidence="9">TUT19-bin139</strain>
        <strain evidence="8">YP2-bin.285</strain>
    </source>
</reference>
<dbReference type="PANTHER" id="PTHR11669">
    <property type="entry name" value="REPLICATION FACTOR C / DNA POLYMERASE III GAMMA-TAU SUBUNIT"/>
    <property type="match status" value="1"/>
</dbReference>
<sequence>MDETELWVEKYRPRKFDEIVGQESVVARLRSYVESGNLPHLLFAGPAGTGKTTCSIVLAREMFGEGWRENFMELNASDERGIKIVRGDPEHNVPSKIKNFARTAPLGGASIKIIFLDESDALTPDAQSALRRTMELYSRSCRFIFSANYPGKIIDPIQSRCAVFQFSPLSDADMRKCLQNIIEREGLSISPDAVDYIVRYSRGDSRRAINTLQASAFLSRRIDQNTVYLATSTPDPAEMKQMLEYAMEGSFLKARDILDSLLFDRGMSAPDIIAAIHRSVFDMDIQEDALLDIVSRIGETEFRVVQGGNDRIQLESLLAQVGLIAKKERAGQLKQRTLR</sequence>
<dbReference type="AlphaFoldDB" id="A0A8J8CGG9"/>
<dbReference type="GO" id="GO:0005524">
    <property type="term" value="F:ATP binding"/>
    <property type="evidence" value="ECO:0007669"/>
    <property type="project" value="UniProtKB-KW"/>
</dbReference>
<dbReference type="GO" id="GO:0006281">
    <property type="term" value="P:DNA repair"/>
    <property type="evidence" value="ECO:0007669"/>
    <property type="project" value="TreeGrafter"/>
</dbReference>
<dbReference type="CDD" id="cd18140">
    <property type="entry name" value="HLD_clamp_RFC"/>
    <property type="match status" value="1"/>
</dbReference>
<dbReference type="NCBIfam" id="NF001679">
    <property type="entry name" value="PRK00440.1"/>
    <property type="match status" value="1"/>
</dbReference>
<evidence type="ECO:0000256" key="4">
    <source>
        <dbReference type="ARBA" id="ARBA00022741"/>
    </source>
</evidence>
<evidence type="ECO:0000313" key="8">
    <source>
        <dbReference type="EMBL" id="MBX8631924.1"/>
    </source>
</evidence>
<dbReference type="GO" id="GO:0005663">
    <property type="term" value="C:DNA replication factor C complex"/>
    <property type="evidence" value="ECO:0007669"/>
    <property type="project" value="TreeGrafter"/>
</dbReference>
<keyword evidence="4" id="KW-0547">Nucleotide-binding</keyword>
<evidence type="ECO:0000313" key="10">
    <source>
        <dbReference type="Proteomes" id="UP000750197"/>
    </source>
</evidence>
<keyword evidence="5" id="KW-0067">ATP-binding</keyword>
<dbReference type="SMART" id="SM00382">
    <property type="entry name" value="AAA"/>
    <property type="match status" value="1"/>
</dbReference>
<evidence type="ECO:0000256" key="5">
    <source>
        <dbReference type="ARBA" id="ARBA00022840"/>
    </source>
</evidence>
<dbReference type="EMBL" id="JAGVSJ010000010">
    <property type="protein sequence ID" value="MBX8631924.1"/>
    <property type="molecule type" value="Genomic_DNA"/>
</dbReference>
<feature type="domain" description="AAA+ ATPase" evidence="7">
    <location>
        <begin position="37"/>
        <end position="170"/>
    </location>
</feature>
<dbReference type="Gene3D" id="1.10.8.60">
    <property type="match status" value="1"/>
</dbReference>
<evidence type="ECO:0000313" key="9">
    <source>
        <dbReference type="EMBL" id="MBX8644336.1"/>
    </source>
</evidence>
<dbReference type="InterPro" id="IPR003959">
    <property type="entry name" value="ATPase_AAA_core"/>
</dbReference>
<gene>
    <name evidence="8" type="ORF">J9259_05325</name>
    <name evidence="9" type="ORF">KIY12_06420</name>
</gene>
<protein>
    <recommendedName>
        <fullName evidence="2">Replication factor C small subunit</fullName>
    </recommendedName>
    <alternativeName>
        <fullName evidence="6">Clamp loader small subunit</fullName>
    </alternativeName>
</protein>
<dbReference type="GO" id="GO:0016887">
    <property type="term" value="F:ATP hydrolysis activity"/>
    <property type="evidence" value="ECO:0007669"/>
    <property type="project" value="InterPro"/>
</dbReference>
<evidence type="ECO:0000256" key="6">
    <source>
        <dbReference type="ARBA" id="ARBA00031749"/>
    </source>
</evidence>
<dbReference type="CDD" id="cd00009">
    <property type="entry name" value="AAA"/>
    <property type="match status" value="1"/>
</dbReference>
<dbReference type="Pfam" id="PF08542">
    <property type="entry name" value="Rep_fac_C"/>
    <property type="match status" value="1"/>
</dbReference>
<dbReference type="InterPro" id="IPR003593">
    <property type="entry name" value="AAA+_ATPase"/>
</dbReference>
<dbReference type="GO" id="GO:0006261">
    <property type="term" value="P:DNA-templated DNA replication"/>
    <property type="evidence" value="ECO:0007669"/>
    <property type="project" value="TreeGrafter"/>
</dbReference>
<dbReference type="SUPFAM" id="SSF52540">
    <property type="entry name" value="P-loop containing nucleoside triphosphate hydrolases"/>
    <property type="match status" value="1"/>
</dbReference>
<evidence type="ECO:0000256" key="3">
    <source>
        <dbReference type="ARBA" id="ARBA00022705"/>
    </source>
</evidence>
<dbReference type="InterPro" id="IPR050238">
    <property type="entry name" value="DNA_Rep/Repair_Clamp_Loader"/>
</dbReference>
<dbReference type="GO" id="GO:0003677">
    <property type="term" value="F:DNA binding"/>
    <property type="evidence" value="ECO:0007669"/>
    <property type="project" value="InterPro"/>
</dbReference>
<dbReference type="InterPro" id="IPR047854">
    <property type="entry name" value="RFC_lid"/>
</dbReference>
<dbReference type="InterPro" id="IPR013748">
    <property type="entry name" value="Rep_factorC_C"/>
</dbReference>
<accession>A0A8J8CGG9</accession>